<evidence type="ECO:0000313" key="2">
    <source>
        <dbReference type="EMBL" id="VFK26249.1"/>
    </source>
</evidence>
<dbReference type="Pfam" id="PF09361">
    <property type="entry name" value="Phasin_2"/>
    <property type="match status" value="1"/>
</dbReference>
<evidence type="ECO:0000313" key="4">
    <source>
        <dbReference type="EMBL" id="VFK75234.1"/>
    </source>
</evidence>
<dbReference type="InterPro" id="IPR021327">
    <property type="entry name" value="DUF2934"/>
</dbReference>
<dbReference type="EMBL" id="CAADGH010000018">
    <property type="protein sequence ID" value="VFK75234.1"/>
    <property type="molecule type" value="Genomic_DNA"/>
</dbReference>
<dbReference type="InterPro" id="IPR018968">
    <property type="entry name" value="Phasin"/>
</dbReference>
<reference evidence="2" key="1">
    <citation type="submission" date="2019-02" db="EMBL/GenBank/DDBJ databases">
        <authorList>
            <person name="Gruber-Vodicka R. H."/>
            <person name="Seah K. B. B."/>
        </authorList>
    </citation>
    <scope>NUCLEOTIDE SEQUENCE</scope>
    <source>
        <strain evidence="2">BECK_BZ197</strain>
        <strain evidence="4">BECK_BZ198</strain>
        <strain evidence="3">BECK_BZ199</strain>
    </source>
</reference>
<evidence type="ECO:0000259" key="1">
    <source>
        <dbReference type="Pfam" id="PF09361"/>
    </source>
</evidence>
<feature type="domain" description="Phasin" evidence="1">
    <location>
        <begin position="110"/>
        <end position="209"/>
    </location>
</feature>
<gene>
    <name evidence="2" type="ORF">BECKMB1821G_GA0114241_101938</name>
    <name evidence="4" type="ORF">BECKMB1821H_GA0114242_101813</name>
    <name evidence="3" type="ORF">BECKMB1821I_GA0114274_101813</name>
</gene>
<proteinExistence type="predicted"/>
<protein>
    <submittedName>
        <fullName evidence="2">Phasin protein</fullName>
    </submittedName>
</protein>
<dbReference type="EMBL" id="CAADFQ010000018">
    <property type="protein sequence ID" value="VFK30793.1"/>
    <property type="molecule type" value="Genomic_DNA"/>
</dbReference>
<dbReference type="Pfam" id="PF11154">
    <property type="entry name" value="DUF2934"/>
    <property type="match status" value="1"/>
</dbReference>
<dbReference type="EMBL" id="CAADFO010000019">
    <property type="protein sequence ID" value="VFK26249.1"/>
    <property type="molecule type" value="Genomic_DNA"/>
</dbReference>
<evidence type="ECO:0000313" key="3">
    <source>
        <dbReference type="EMBL" id="VFK30793.1"/>
    </source>
</evidence>
<sequence>MATQKDETTSKKKSVDEMQVQKAEETLVKKAVSPLERWTMVAEAAYYRAQKRGFVGGNPMEDWMEAEKEIDAEYTIDYSKIMTLLNPLEMMDQLGKIFGGGARTELRLDEILENQRKNIEALTNANKRVFQDAKEMMDRQTEMFKKIMDQAIISPVKGKSAKSASSKAAIQQAELIRLGVEKGLISMRETAESIVKANAEAFDAANQRMAESMSTFRQLIQKIKLDK</sequence>
<dbReference type="AlphaFoldDB" id="A0A450XAA2"/>
<accession>A0A450XAA2</accession>
<organism evidence="2">
    <name type="scientific">Candidatus Kentrum sp. MB</name>
    <dbReference type="NCBI Taxonomy" id="2138164"/>
    <lineage>
        <taxon>Bacteria</taxon>
        <taxon>Pseudomonadati</taxon>
        <taxon>Pseudomonadota</taxon>
        <taxon>Gammaproteobacteria</taxon>
        <taxon>Candidatus Kentrum</taxon>
    </lineage>
</organism>
<name>A0A450XAA2_9GAMM</name>